<feature type="non-terminal residue" evidence="3">
    <location>
        <position position="1"/>
    </location>
</feature>
<evidence type="ECO:0000259" key="2">
    <source>
        <dbReference type="PROSITE" id="PS50913"/>
    </source>
</evidence>
<proteinExistence type="predicted"/>
<feature type="coiled-coil region" evidence="1">
    <location>
        <begin position="151"/>
        <end position="310"/>
    </location>
</feature>
<feature type="coiled-coil region" evidence="1">
    <location>
        <begin position="375"/>
        <end position="435"/>
    </location>
</feature>
<dbReference type="GO" id="GO:0048193">
    <property type="term" value="P:Golgi vesicle transport"/>
    <property type="evidence" value="ECO:0007669"/>
    <property type="project" value="TreeGrafter"/>
</dbReference>
<feature type="domain" description="GRIP" evidence="2">
    <location>
        <begin position="566"/>
        <end position="613"/>
    </location>
</feature>
<keyword evidence="1" id="KW-0175">Coiled coil</keyword>
<sequence>LNELEESRSKCVELDYRIQSLCTVSSELEKVEAEKKYLQSELSQLSADMEEIKSKLLESQTASEMSLKEHSLLVIELESRLSESESQTEQMKLDYESNLNLLQQTHVAELSELSASMETKYSSKIAKYKKKTEASISEAQKQFKDEQTVLFDKQQETITKLEENNRILSEEVSELKQLKETLVAESEYIIQNLKSQKEQEMKLKQSMIEEHDNKIKDFEKLELNLNETIDSLLSEKNLLLERLSVLERERDSWTDKCTTDMEELKSKNDELQRNLDSLKSGKDEEQTAQKAVLEDTVQTLQKSHQALLEEQANKHATEMGQLVTEGNLLTTEKERQFETLLREPADKNEQCKQSFEDQEAMSELAKEISKKDKYIEELHADYHSKRQALETEQDKKVNQLLSELTSTKRVHQQEIKALERKLNIEHQRNNQSKESSHHQQVIALTQEWKSESQRENADNTKLQEQVVLLTSQMEQMKDQHKLELTEVSSRHEMVSNSLLQPLSGAQAQLNMDVLDPNFSMEIQQLELYNMEHQMDKLELARKSMSDDDDPPLSLDGSFMNHTGSAIFREPTEFEYLRNILYEYMMGRETKTLAKVIATVVRFSDEQMSNVLAKADTKLRWKKVRKF</sequence>
<protein>
    <recommendedName>
        <fullName evidence="2">GRIP domain-containing protein</fullName>
    </recommendedName>
</protein>
<evidence type="ECO:0000313" key="3">
    <source>
        <dbReference type="EMBL" id="CEK76869.1"/>
    </source>
</evidence>
<dbReference type="InterPro" id="IPR000237">
    <property type="entry name" value="GRIP_dom"/>
</dbReference>
<reference evidence="3" key="1">
    <citation type="submission" date="2014-12" db="EMBL/GenBank/DDBJ databases">
        <title>Insight into the proteome of Arion vulgaris.</title>
        <authorList>
            <person name="Aradska J."/>
            <person name="Bulat T."/>
            <person name="Smidak R."/>
            <person name="Sarate P."/>
            <person name="Gangsoo J."/>
            <person name="Sialana F."/>
            <person name="Bilban M."/>
            <person name="Lubec G."/>
        </authorList>
    </citation>
    <scope>NUCLEOTIDE SEQUENCE</scope>
    <source>
        <tissue evidence="3">Skin</tissue>
    </source>
</reference>
<accession>A0A0B7A7B9</accession>
<dbReference type="SUPFAM" id="SSF101283">
    <property type="entry name" value="GRIP domain"/>
    <property type="match status" value="1"/>
</dbReference>
<evidence type="ECO:0000256" key="1">
    <source>
        <dbReference type="SAM" id="Coils"/>
    </source>
</evidence>
<dbReference type="GO" id="GO:0005794">
    <property type="term" value="C:Golgi apparatus"/>
    <property type="evidence" value="ECO:0007669"/>
    <property type="project" value="TreeGrafter"/>
</dbReference>
<dbReference type="SMART" id="SM00755">
    <property type="entry name" value="Grip"/>
    <property type="match status" value="1"/>
</dbReference>
<dbReference type="PANTHER" id="PTHR19327:SF0">
    <property type="entry name" value="GOLGIN SUBFAMILY A MEMBER 4"/>
    <property type="match status" value="1"/>
</dbReference>
<gene>
    <name evidence="3" type="primary">ORF101924</name>
</gene>
<dbReference type="GO" id="GO:0031267">
    <property type="term" value="F:small GTPase binding"/>
    <property type="evidence" value="ECO:0007669"/>
    <property type="project" value="TreeGrafter"/>
</dbReference>
<dbReference type="AlphaFoldDB" id="A0A0B7A7B9"/>
<dbReference type="EMBL" id="HACG01030004">
    <property type="protein sequence ID" value="CEK76869.1"/>
    <property type="molecule type" value="Transcribed_RNA"/>
</dbReference>
<feature type="coiled-coil region" evidence="1">
    <location>
        <begin position="28"/>
        <end position="94"/>
    </location>
</feature>
<organism evidence="3">
    <name type="scientific">Arion vulgaris</name>
    <dbReference type="NCBI Taxonomy" id="1028688"/>
    <lineage>
        <taxon>Eukaryota</taxon>
        <taxon>Metazoa</taxon>
        <taxon>Spiralia</taxon>
        <taxon>Lophotrochozoa</taxon>
        <taxon>Mollusca</taxon>
        <taxon>Gastropoda</taxon>
        <taxon>Heterobranchia</taxon>
        <taxon>Euthyneura</taxon>
        <taxon>Panpulmonata</taxon>
        <taxon>Eupulmonata</taxon>
        <taxon>Stylommatophora</taxon>
        <taxon>Helicina</taxon>
        <taxon>Arionoidea</taxon>
        <taxon>Arionidae</taxon>
        <taxon>Arion</taxon>
    </lineage>
</organism>
<dbReference type="PANTHER" id="PTHR19327">
    <property type="entry name" value="GOLGIN"/>
    <property type="match status" value="1"/>
</dbReference>
<dbReference type="Pfam" id="PF01465">
    <property type="entry name" value="GRIP"/>
    <property type="match status" value="1"/>
</dbReference>
<dbReference type="Gene3D" id="1.10.220.60">
    <property type="entry name" value="GRIP domain"/>
    <property type="match status" value="1"/>
</dbReference>
<name>A0A0B7A7B9_9EUPU</name>
<dbReference type="PROSITE" id="PS50913">
    <property type="entry name" value="GRIP"/>
    <property type="match status" value="1"/>
</dbReference>